<dbReference type="InterPro" id="IPR007627">
    <property type="entry name" value="RNA_pol_sigma70_r2"/>
</dbReference>
<dbReference type="InterPro" id="IPR000943">
    <property type="entry name" value="RNA_pol_sigma70"/>
</dbReference>
<keyword evidence="2" id="KW-0731">Sigma factor</keyword>
<dbReference type="Pfam" id="PF04542">
    <property type="entry name" value="Sigma70_r2"/>
    <property type="match status" value="1"/>
</dbReference>
<dbReference type="PROSITE" id="PS00715">
    <property type="entry name" value="SIGMA70_1"/>
    <property type="match status" value="1"/>
</dbReference>
<evidence type="ECO:0000259" key="6">
    <source>
        <dbReference type="PROSITE" id="PS00715"/>
    </source>
</evidence>
<dbReference type="SUPFAM" id="SSF88946">
    <property type="entry name" value="Sigma2 domain of RNA polymerase sigma factors"/>
    <property type="match status" value="1"/>
</dbReference>
<dbReference type="PANTHER" id="PTHR30603:SF47">
    <property type="entry name" value="RNA POLYMERASE SIGMA FACTOR SIGD, CHLOROPLASTIC"/>
    <property type="match status" value="1"/>
</dbReference>
<dbReference type="InterPro" id="IPR050239">
    <property type="entry name" value="Sigma-70_RNA_pol_init_factors"/>
</dbReference>
<protein>
    <submittedName>
        <fullName evidence="7">Sigma-70 region 2</fullName>
    </submittedName>
</protein>
<dbReference type="EMBL" id="AEPD01000049">
    <property type="protein sequence ID" value="EFU29373.1"/>
    <property type="molecule type" value="Genomic_DNA"/>
</dbReference>
<keyword evidence="8" id="KW-1185">Reference proteome</keyword>
<dbReference type="Gene3D" id="1.20.120.1810">
    <property type="match status" value="1"/>
</dbReference>
<evidence type="ECO:0000313" key="8">
    <source>
        <dbReference type="Proteomes" id="UP000003112"/>
    </source>
</evidence>
<dbReference type="Proteomes" id="UP000003112">
    <property type="component" value="Unassembled WGS sequence"/>
</dbReference>
<organism evidence="7 8">
    <name type="scientific">Segatella buccae ATCC 33574</name>
    <dbReference type="NCBI Taxonomy" id="873513"/>
    <lineage>
        <taxon>Bacteria</taxon>
        <taxon>Pseudomonadati</taxon>
        <taxon>Bacteroidota</taxon>
        <taxon>Bacteroidia</taxon>
        <taxon>Bacteroidales</taxon>
        <taxon>Prevotellaceae</taxon>
        <taxon>Segatella</taxon>
    </lineage>
</organism>
<evidence type="ECO:0000256" key="5">
    <source>
        <dbReference type="SAM" id="MobiDB-lite"/>
    </source>
</evidence>
<comment type="caution">
    <text evidence="7">The sequence shown here is derived from an EMBL/GenBank/DDBJ whole genome shotgun (WGS) entry which is preliminary data.</text>
</comment>
<dbReference type="InterPro" id="IPR009042">
    <property type="entry name" value="RNA_pol_sigma70_r1_2"/>
</dbReference>
<dbReference type="GO" id="GO:0003677">
    <property type="term" value="F:DNA binding"/>
    <property type="evidence" value="ECO:0007669"/>
    <property type="project" value="UniProtKB-KW"/>
</dbReference>
<evidence type="ECO:0000256" key="3">
    <source>
        <dbReference type="ARBA" id="ARBA00023125"/>
    </source>
</evidence>
<dbReference type="NCBIfam" id="TIGR02937">
    <property type="entry name" value="sigma70-ECF"/>
    <property type="match status" value="1"/>
</dbReference>
<keyword evidence="1" id="KW-0805">Transcription regulation</keyword>
<gene>
    <name evidence="7" type="primary">rpoD4</name>
    <name evidence="7" type="ORF">HMPREF6485_2699</name>
</gene>
<dbReference type="eggNOG" id="COG0568">
    <property type="taxonomic scope" value="Bacteria"/>
</dbReference>
<dbReference type="CDD" id="cd06171">
    <property type="entry name" value="Sigma70_r4"/>
    <property type="match status" value="1"/>
</dbReference>
<dbReference type="InterPro" id="IPR013325">
    <property type="entry name" value="RNA_pol_sigma_r2"/>
</dbReference>
<name>E6KAR3_9BACT</name>
<dbReference type="InterPro" id="IPR013324">
    <property type="entry name" value="RNA_pol_sigma_r3/r4-like"/>
</dbReference>
<dbReference type="AlphaFoldDB" id="E6KAR3"/>
<sequence length="287" mass="32183">MHKIGGTRQSENKFSLLSLALSLHKIGGPTPLPRRPTKNKTKKSKDMDSNERNALNTYLDEIGQESPLTPEKEQDLAACIQAGDRGALEQLTRANLKFVVAMARRFRGRGLAQSDLISEGNIGLMEAAGKFDGSRGNRFVAYAAPYVRKAMERAVEQQAGLYRVPRDIMRQKSRHEVQPASVDAPLSEGNKFTLLDILENKDAIHPDDDYNVQAMIEALESLVATLDEREQRVVRGFYGLGTGRISLAEIAEQMGIKRERARQIRDRALRKIARSTQNRALKIFIRK</sequence>
<dbReference type="InterPro" id="IPR036388">
    <property type="entry name" value="WH-like_DNA-bd_sf"/>
</dbReference>
<accession>E6KAR3</accession>
<dbReference type="GO" id="GO:0016987">
    <property type="term" value="F:sigma factor activity"/>
    <property type="evidence" value="ECO:0007669"/>
    <property type="project" value="UniProtKB-KW"/>
</dbReference>
<dbReference type="STRING" id="873513.HMPREF6485_2699"/>
<dbReference type="InterPro" id="IPR014284">
    <property type="entry name" value="RNA_pol_sigma-70_dom"/>
</dbReference>
<dbReference type="SUPFAM" id="SSF88659">
    <property type="entry name" value="Sigma3 and sigma4 domains of RNA polymerase sigma factors"/>
    <property type="match status" value="1"/>
</dbReference>
<dbReference type="InterPro" id="IPR007630">
    <property type="entry name" value="RNA_pol_sigma70_r4"/>
</dbReference>
<evidence type="ECO:0000256" key="1">
    <source>
        <dbReference type="ARBA" id="ARBA00023015"/>
    </source>
</evidence>
<keyword evidence="4" id="KW-0804">Transcription</keyword>
<feature type="domain" description="RNA polymerase sigma-70" evidence="6">
    <location>
        <begin position="115"/>
        <end position="128"/>
    </location>
</feature>
<feature type="region of interest" description="Disordered" evidence="5">
    <location>
        <begin position="25"/>
        <end position="51"/>
    </location>
</feature>
<evidence type="ECO:0000256" key="4">
    <source>
        <dbReference type="ARBA" id="ARBA00023163"/>
    </source>
</evidence>
<keyword evidence="3" id="KW-0238">DNA-binding</keyword>
<evidence type="ECO:0000313" key="7">
    <source>
        <dbReference type="EMBL" id="EFU29373.1"/>
    </source>
</evidence>
<dbReference type="Pfam" id="PF00140">
    <property type="entry name" value="Sigma70_r1_2"/>
    <property type="match status" value="1"/>
</dbReference>
<dbReference type="GO" id="GO:0006352">
    <property type="term" value="P:DNA-templated transcription initiation"/>
    <property type="evidence" value="ECO:0007669"/>
    <property type="project" value="InterPro"/>
</dbReference>
<reference evidence="7 8" key="1">
    <citation type="submission" date="2010-10" db="EMBL/GenBank/DDBJ databases">
        <authorList>
            <person name="Muzny D."/>
            <person name="Qin X."/>
            <person name="Deng J."/>
            <person name="Jiang H."/>
            <person name="Liu Y."/>
            <person name="Qu J."/>
            <person name="Song X.-Z."/>
            <person name="Zhang L."/>
            <person name="Thornton R."/>
            <person name="Coyle M."/>
            <person name="Francisco L."/>
            <person name="Jackson L."/>
            <person name="Javaid M."/>
            <person name="Korchina V."/>
            <person name="Kovar C."/>
            <person name="Mata R."/>
            <person name="Mathew T."/>
            <person name="Ngo R."/>
            <person name="Nguyen L."/>
            <person name="Nguyen N."/>
            <person name="Okwuonu G."/>
            <person name="Ongeri F."/>
            <person name="Pham C."/>
            <person name="Simmons D."/>
            <person name="Wilczek-Boney K."/>
            <person name="Hale W."/>
            <person name="Jakkamsetti A."/>
            <person name="Pham P."/>
            <person name="Ruth R."/>
            <person name="San Lucas F."/>
            <person name="Warren J."/>
            <person name="Zhang J."/>
            <person name="Zhao Z."/>
            <person name="Zhou C."/>
            <person name="Zhu D."/>
            <person name="Lee S."/>
            <person name="Bess C."/>
            <person name="Blankenburg K."/>
            <person name="Forbes L."/>
            <person name="Fu Q."/>
            <person name="Gubbala S."/>
            <person name="Hirani K."/>
            <person name="Jayaseelan J.C."/>
            <person name="Lara F."/>
            <person name="Munidasa M."/>
            <person name="Palculict T."/>
            <person name="Patil S."/>
            <person name="Pu L.-L."/>
            <person name="Saada N."/>
            <person name="Tang L."/>
            <person name="Weissenberger G."/>
            <person name="Zhu Y."/>
            <person name="Hemphill L."/>
            <person name="Shang Y."/>
            <person name="Youmans B."/>
            <person name="Ayvaz T."/>
            <person name="Ross M."/>
            <person name="Santibanez J."/>
            <person name="Aqrawi P."/>
            <person name="Gross S."/>
            <person name="Joshi V."/>
            <person name="Fowler G."/>
            <person name="Nazareth L."/>
            <person name="Reid J."/>
            <person name="Worley K."/>
            <person name="Petrosino J."/>
            <person name="Highlander S."/>
            <person name="Gibbs R."/>
        </authorList>
    </citation>
    <scope>NUCLEOTIDE SEQUENCE [LARGE SCALE GENOMIC DNA]</scope>
    <source>
        <strain evidence="7 8">ATCC 33574</strain>
    </source>
</reference>
<dbReference type="PRINTS" id="PR00046">
    <property type="entry name" value="SIGMA70FCT"/>
</dbReference>
<evidence type="ECO:0000256" key="2">
    <source>
        <dbReference type="ARBA" id="ARBA00023082"/>
    </source>
</evidence>
<dbReference type="Gene3D" id="1.10.10.10">
    <property type="entry name" value="Winged helix-like DNA-binding domain superfamily/Winged helix DNA-binding domain"/>
    <property type="match status" value="1"/>
</dbReference>
<dbReference type="HOGENOM" id="CLU_014793_3_5_10"/>
<dbReference type="PANTHER" id="PTHR30603">
    <property type="entry name" value="RNA POLYMERASE SIGMA FACTOR RPO"/>
    <property type="match status" value="1"/>
</dbReference>
<proteinExistence type="predicted"/>
<dbReference type="Pfam" id="PF04545">
    <property type="entry name" value="Sigma70_r4"/>
    <property type="match status" value="1"/>
</dbReference>